<keyword evidence="3" id="KW-0067">ATP-binding</keyword>
<comment type="caution">
    <text evidence="3">The sequence shown here is derived from an EMBL/GenBank/DDBJ whole genome shotgun (WGS) entry which is preliminary data.</text>
</comment>
<proteinExistence type="predicted"/>
<keyword evidence="3" id="KW-0547">Nucleotide-binding</keyword>
<evidence type="ECO:0000313" key="4">
    <source>
        <dbReference type="Proteomes" id="UP000616839"/>
    </source>
</evidence>
<dbReference type="CDD" id="cd16936">
    <property type="entry name" value="HATPase_RsbW-like"/>
    <property type="match status" value="1"/>
</dbReference>
<name>A0A927Q109_9ACTN</name>
<dbReference type="InterPro" id="IPR050267">
    <property type="entry name" value="Anti-sigma-factor_SerPK"/>
</dbReference>
<dbReference type="PANTHER" id="PTHR35526">
    <property type="entry name" value="ANTI-SIGMA-F FACTOR RSBW-RELATED"/>
    <property type="match status" value="1"/>
</dbReference>
<dbReference type="AlphaFoldDB" id="A0A927Q109"/>
<dbReference type="InterPro" id="IPR003594">
    <property type="entry name" value="HATPase_dom"/>
</dbReference>
<accession>A0A927Q109</accession>
<evidence type="ECO:0000259" key="2">
    <source>
        <dbReference type="Pfam" id="PF13581"/>
    </source>
</evidence>
<reference evidence="3" key="1">
    <citation type="submission" date="2020-09" db="EMBL/GenBank/DDBJ databases">
        <title>Nocardioides sp. strain MJB4 16S ribosomal RNA gene Genome sequencing and assembly.</title>
        <authorList>
            <person name="Kim I."/>
        </authorList>
    </citation>
    <scope>NUCLEOTIDE SEQUENCE</scope>
    <source>
        <strain evidence="3">MJB4</strain>
    </source>
</reference>
<dbReference type="EMBL" id="JACYXZ010000001">
    <property type="protein sequence ID" value="MBD8868291.1"/>
    <property type="molecule type" value="Genomic_DNA"/>
</dbReference>
<evidence type="ECO:0000256" key="1">
    <source>
        <dbReference type="ARBA" id="ARBA00022527"/>
    </source>
</evidence>
<dbReference type="Proteomes" id="UP000616839">
    <property type="component" value="Unassembled WGS sequence"/>
</dbReference>
<keyword evidence="1" id="KW-0418">Kinase</keyword>
<dbReference type="RefSeq" id="WP_192139817.1">
    <property type="nucleotide sequence ID" value="NZ_JACYXZ010000001.1"/>
</dbReference>
<dbReference type="Pfam" id="PF13581">
    <property type="entry name" value="HATPase_c_2"/>
    <property type="match status" value="1"/>
</dbReference>
<evidence type="ECO:0000313" key="3">
    <source>
        <dbReference type="EMBL" id="MBD8868291.1"/>
    </source>
</evidence>
<dbReference type="SUPFAM" id="SSF55874">
    <property type="entry name" value="ATPase domain of HSP90 chaperone/DNA topoisomerase II/histidine kinase"/>
    <property type="match status" value="1"/>
</dbReference>
<dbReference type="GO" id="GO:0005524">
    <property type="term" value="F:ATP binding"/>
    <property type="evidence" value="ECO:0007669"/>
    <property type="project" value="UniProtKB-KW"/>
</dbReference>
<protein>
    <submittedName>
        <fullName evidence="3">ATP-binding protein</fullName>
    </submittedName>
</protein>
<dbReference type="GO" id="GO:0004674">
    <property type="term" value="F:protein serine/threonine kinase activity"/>
    <property type="evidence" value="ECO:0007669"/>
    <property type="project" value="UniProtKB-KW"/>
</dbReference>
<dbReference type="PANTHER" id="PTHR35526:SF3">
    <property type="entry name" value="ANTI-SIGMA-F FACTOR RSBW"/>
    <property type="match status" value="1"/>
</dbReference>
<organism evidence="3 4">
    <name type="scientific">Nocardioides donggukensis</name>
    <dbReference type="NCBI Taxonomy" id="2774019"/>
    <lineage>
        <taxon>Bacteria</taxon>
        <taxon>Bacillati</taxon>
        <taxon>Actinomycetota</taxon>
        <taxon>Actinomycetes</taxon>
        <taxon>Propionibacteriales</taxon>
        <taxon>Nocardioidaceae</taxon>
        <taxon>Nocardioides</taxon>
    </lineage>
</organism>
<dbReference type="InterPro" id="IPR036890">
    <property type="entry name" value="HATPase_C_sf"/>
</dbReference>
<keyword evidence="1" id="KW-0808">Transferase</keyword>
<feature type="domain" description="Histidine kinase/HSP90-like ATPase" evidence="2">
    <location>
        <begin position="11"/>
        <end position="125"/>
    </location>
</feature>
<dbReference type="Gene3D" id="3.30.565.10">
    <property type="entry name" value="Histidine kinase-like ATPase, C-terminal domain"/>
    <property type="match status" value="1"/>
</dbReference>
<sequence length="313" mass="34669">MPLNQPALALEAGPRSVQDARRWATDACRALKRDELIPSAESGISELVTNALLHGQPPICVRVRGTREHPRIEVIDSSPKPPAPNPRMTDEDELLSTIGRGLGLVAMSSHAWGADRQADGKIVWFEPRADVNEAPDFAGDVFGFGTPPGLDLASGAEGGLLDVHFENLPLALYVDFRRHFRELSRELRLLSLAHESEYPVAKDLSDLFLRFEEEQHAAIGSVELQHEIDAGSRQAQIRMVVPRDAPATMAQMISLLELADAFCREQRLLSLATTPQQQHFQRWYLGEYVRQARGEDPLPWAGSDRADGYPSDA</sequence>
<gene>
    <name evidence="3" type="ORF">IE331_01530</name>
</gene>
<keyword evidence="4" id="KW-1185">Reference proteome</keyword>
<keyword evidence="1" id="KW-0723">Serine/threonine-protein kinase</keyword>